<dbReference type="Proteomes" id="UP000295388">
    <property type="component" value="Unassembled WGS sequence"/>
</dbReference>
<evidence type="ECO:0000313" key="1">
    <source>
        <dbReference type="EMBL" id="TDO46894.1"/>
    </source>
</evidence>
<dbReference type="AlphaFoldDB" id="A0A4R6KAD4"/>
<proteinExistence type="predicted"/>
<organism evidence="1 2">
    <name type="scientific">Kribbella caucasensis</name>
    <dbReference type="NCBI Taxonomy" id="2512215"/>
    <lineage>
        <taxon>Bacteria</taxon>
        <taxon>Bacillati</taxon>
        <taxon>Actinomycetota</taxon>
        <taxon>Actinomycetes</taxon>
        <taxon>Propionibacteriales</taxon>
        <taxon>Kribbellaceae</taxon>
        <taxon>Kribbella</taxon>
    </lineage>
</organism>
<name>A0A4R6KAD4_9ACTN</name>
<gene>
    <name evidence="1" type="ORF">EV643_110277</name>
</gene>
<dbReference type="EMBL" id="SNWQ01000010">
    <property type="protein sequence ID" value="TDO46894.1"/>
    <property type="molecule type" value="Genomic_DNA"/>
</dbReference>
<protein>
    <submittedName>
        <fullName evidence="1">Uncharacterized protein</fullName>
    </submittedName>
</protein>
<sequence>MIRSDRCRRCLAPLTDVDLTLLGKHWLRDEDSRPGTFSGKRCEECGWNNLVALEHFYDIDLADLASEVHLRSIDLSDTDDREDILNRVRLARATVGSRIRNLVLDHPSWAIAWLVAMIAGVDIKRSTDDANRVLAVQQVYACLVSAGPIDLSMFAAGTLAPDVWVDQIARLTQTMSRLSGAILELGSATASGASIASGRLRLVPSDDLIWMTEVNLSRVEDLDRGYHRDLVQTVDDVEEVVYGASARCLLLQFIGSGSAVGIARATAVPGVLVVDLESPDQTATLLNRSMVLTFERWRSRTVPSFFSADPRRVHRTEQALLVQASSANWLGFAPLLHAQMDSVSVGLTSIGVLAQAYGQAVAAISSRLHLASNVAAVDRGLDVAAVRAKARDVHSEFERAAAAECTAGGVPSMSGVELMDGKRLPCGEIDILGGCVGPRGPVLLVGECKNFDFTFFKDLGPDQARSLIRKGTDQVIRKRSWVGLNWPRITRSLQLPSIEPEVLAVIVTRTIAAPAEQDGIPVLAIAELASLATLVATMPSDTWPRHVRRGTVAAADL</sequence>
<reference evidence="1 2" key="1">
    <citation type="submission" date="2019-03" db="EMBL/GenBank/DDBJ databases">
        <title>Genomic Encyclopedia of Type Strains, Phase III (KMG-III): the genomes of soil and plant-associated and newly described type strains.</title>
        <authorList>
            <person name="Whitman W."/>
        </authorList>
    </citation>
    <scope>NUCLEOTIDE SEQUENCE [LARGE SCALE GENOMIC DNA]</scope>
    <source>
        <strain evidence="1 2">VKM Ac-2527</strain>
    </source>
</reference>
<evidence type="ECO:0000313" key="2">
    <source>
        <dbReference type="Proteomes" id="UP000295388"/>
    </source>
</evidence>
<keyword evidence="2" id="KW-1185">Reference proteome</keyword>
<accession>A0A4R6KAD4</accession>
<comment type="caution">
    <text evidence="1">The sequence shown here is derived from an EMBL/GenBank/DDBJ whole genome shotgun (WGS) entry which is preliminary data.</text>
</comment>